<organism evidence="1 2">
    <name type="scientific">Halteria grandinella</name>
    <dbReference type="NCBI Taxonomy" id="5974"/>
    <lineage>
        <taxon>Eukaryota</taxon>
        <taxon>Sar</taxon>
        <taxon>Alveolata</taxon>
        <taxon>Ciliophora</taxon>
        <taxon>Intramacronucleata</taxon>
        <taxon>Spirotrichea</taxon>
        <taxon>Stichotrichia</taxon>
        <taxon>Sporadotrichida</taxon>
        <taxon>Halteriidae</taxon>
        <taxon>Halteria</taxon>
    </lineage>
</organism>
<reference evidence="1" key="1">
    <citation type="submission" date="2019-06" db="EMBL/GenBank/DDBJ databases">
        <authorList>
            <person name="Zheng W."/>
        </authorList>
    </citation>
    <scope>NUCLEOTIDE SEQUENCE</scope>
    <source>
        <strain evidence="1">QDHG01</strain>
    </source>
</reference>
<evidence type="ECO:0000313" key="2">
    <source>
        <dbReference type="Proteomes" id="UP000785679"/>
    </source>
</evidence>
<dbReference type="EMBL" id="RRYP01006477">
    <property type="protein sequence ID" value="TNV81174.1"/>
    <property type="molecule type" value="Genomic_DNA"/>
</dbReference>
<dbReference type="Proteomes" id="UP000785679">
    <property type="component" value="Unassembled WGS sequence"/>
</dbReference>
<comment type="caution">
    <text evidence="1">The sequence shown here is derived from an EMBL/GenBank/DDBJ whole genome shotgun (WGS) entry which is preliminary data.</text>
</comment>
<dbReference type="AlphaFoldDB" id="A0A8J8NVZ3"/>
<protein>
    <submittedName>
        <fullName evidence="1">Uncharacterized protein</fullName>
    </submittedName>
</protein>
<gene>
    <name evidence="1" type="ORF">FGO68_gene4925</name>
</gene>
<accession>A0A8J8NVZ3</accession>
<name>A0A8J8NVZ3_HALGN</name>
<keyword evidence="2" id="KW-1185">Reference proteome</keyword>
<proteinExistence type="predicted"/>
<sequence length="249" mass="27998">MAITIIPPLYLYTIQMRMVTSYKAKFNFWQVGPTESETLIGLITLLPAAFGKDVYEQIVFASYGIQVKHIAASAYLIVQFLLIMDCVVEALWNNASACARMYAPMVPLQALFFIGCTQSSLNYLGNYGFYNLMFQTFFHLQYILLTVEDLTGASKSASRFPGFDYLLVTLPFAFHHLTQPIPLRAVGMDDKRSYHCLCRGQAAVHSVQYARTDVQEARQAQLFIQFGQEGSQIGLKGEGGARWIVLTQI</sequence>
<evidence type="ECO:0000313" key="1">
    <source>
        <dbReference type="EMBL" id="TNV81174.1"/>
    </source>
</evidence>